<dbReference type="PROSITE" id="PS01124">
    <property type="entry name" value="HTH_ARAC_FAMILY_2"/>
    <property type="match status" value="1"/>
</dbReference>
<dbReference type="AlphaFoldDB" id="A0A4Q7PFN7"/>
<evidence type="ECO:0000256" key="1">
    <source>
        <dbReference type="ARBA" id="ARBA00023015"/>
    </source>
</evidence>
<dbReference type="Gene3D" id="1.25.40.10">
    <property type="entry name" value="Tetratricopeptide repeat domain"/>
    <property type="match status" value="1"/>
</dbReference>
<dbReference type="OrthoDB" id="5295174at2"/>
<keyword evidence="1" id="KW-0805">Transcription regulation</keyword>
<keyword evidence="7" id="KW-1185">Reference proteome</keyword>
<dbReference type="Pfam" id="PF12833">
    <property type="entry name" value="HTH_18"/>
    <property type="match status" value="1"/>
</dbReference>
<keyword evidence="2 6" id="KW-0238">DNA-binding</keyword>
<protein>
    <submittedName>
        <fullName evidence="6">AraC-like DNA-binding protein</fullName>
    </submittedName>
</protein>
<dbReference type="InterPro" id="IPR009057">
    <property type="entry name" value="Homeodomain-like_sf"/>
</dbReference>
<proteinExistence type="predicted"/>
<evidence type="ECO:0000313" key="6">
    <source>
        <dbReference type="EMBL" id="RZS99155.1"/>
    </source>
</evidence>
<dbReference type="GO" id="GO:0043565">
    <property type="term" value="F:sequence-specific DNA binding"/>
    <property type="evidence" value="ECO:0007669"/>
    <property type="project" value="InterPro"/>
</dbReference>
<keyword evidence="4" id="KW-0812">Transmembrane</keyword>
<dbReference type="Gene3D" id="1.10.10.60">
    <property type="entry name" value="Homeodomain-like"/>
    <property type="match status" value="2"/>
</dbReference>
<comment type="caution">
    <text evidence="6">The sequence shown here is derived from an EMBL/GenBank/DDBJ whole genome shotgun (WGS) entry which is preliminary data.</text>
</comment>
<dbReference type="PANTHER" id="PTHR43280:SF34">
    <property type="entry name" value="ARAC-FAMILY TRANSCRIPTIONAL REGULATOR"/>
    <property type="match status" value="1"/>
</dbReference>
<gene>
    <name evidence="6" type="ORF">EV197_0363</name>
</gene>
<dbReference type="SUPFAM" id="SSF46689">
    <property type="entry name" value="Homeodomain-like"/>
    <property type="match status" value="1"/>
</dbReference>
<evidence type="ECO:0000256" key="4">
    <source>
        <dbReference type="SAM" id="Phobius"/>
    </source>
</evidence>
<sequence>MIKNIQFSYIIPLVFFFLPLLKTYSYSKTLFIQSLYNQDSILNLDYNKIESLYKKDFANKEVAQYLAKCYLSKAQIDNAKYKIAKGYYLISKISNNTDRLKYLDSLIEMTKGDIHYIYPGLGYLNKGRVYFRLGENSNALKNYLIALDYAEKRNNTSQIFAINHNIGLLKNSSGDIDGSIKLFKNNLKFIKKTDTFKNKYSYLVNTLFALSNSYHNAELPDSARTYVNYGLRESIKIDDQETYSTFLILSGINSYMSKNYNKALDTLFKIKKRLQDSLLYDEADAIYTNLQIAKIYFKLNKKEKAYNYLSTLDTLIDETNYSKERRPALELLIEYYKYKNDVENQLKTVTKLLHLDSITNIKNENLKSDLVKKYDTAKLLKERDTIIKSLRIEKSASKFIILTISIILIILTFFVYNYYKKKKLYERRFNLLIEENSIKNQKEENHNKIVNKEEIDLHEDVISDLLEKLETFENKNLFLDRSIKLNSLAERFSTNSAYLSKIINHYKNKNFANYINDLRVDYCITRLKSDKKFRLYAIKYIAEESGFSSVQSFSRAFQKKTGINPSYFIKNIQNQKVE</sequence>
<dbReference type="SMART" id="SM00342">
    <property type="entry name" value="HTH_ARAC"/>
    <property type="match status" value="1"/>
</dbReference>
<dbReference type="Proteomes" id="UP000292262">
    <property type="component" value="Unassembled WGS sequence"/>
</dbReference>
<evidence type="ECO:0000256" key="2">
    <source>
        <dbReference type="ARBA" id="ARBA00023125"/>
    </source>
</evidence>
<dbReference type="RefSeq" id="WP_130285013.1">
    <property type="nucleotide sequence ID" value="NZ_SGXE01000001.1"/>
</dbReference>
<name>A0A4Q7PFN7_9FLAO</name>
<dbReference type="InterPro" id="IPR018060">
    <property type="entry name" value="HTH_AraC"/>
</dbReference>
<dbReference type="InterPro" id="IPR011990">
    <property type="entry name" value="TPR-like_helical_dom_sf"/>
</dbReference>
<evidence type="ECO:0000259" key="5">
    <source>
        <dbReference type="PROSITE" id="PS01124"/>
    </source>
</evidence>
<dbReference type="PANTHER" id="PTHR43280">
    <property type="entry name" value="ARAC-FAMILY TRANSCRIPTIONAL REGULATOR"/>
    <property type="match status" value="1"/>
</dbReference>
<dbReference type="SUPFAM" id="SSF48452">
    <property type="entry name" value="TPR-like"/>
    <property type="match status" value="1"/>
</dbReference>
<organism evidence="6 7">
    <name type="scientific">Aquimarina brevivitae</name>
    <dbReference type="NCBI Taxonomy" id="323412"/>
    <lineage>
        <taxon>Bacteria</taxon>
        <taxon>Pseudomonadati</taxon>
        <taxon>Bacteroidota</taxon>
        <taxon>Flavobacteriia</taxon>
        <taxon>Flavobacteriales</taxon>
        <taxon>Flavobacteriaceae</taxon>
        <taxon>Aquimarina</taxon>
    </lineage>
</organism>
<keyword evidence="4" id="KW-1133">Transmembrane helix</keyword>
<accession>A0A4Q7PFN7</accession>
<feature type="domain" description="HTH araC/xylS-type" evidence="5">
    <location>
        <begin position="467"/>
        <end position="571"/>
    </location>
</feature>
<feature type="transmembrane region" description="Helical" evidence="4">
    <location>
        <begin position="399"/>
        <end position="419"/>
    </location>
</feature>
<reference evidence="6 7" key="1">
    <citation type="submission" date="2019-02" db="EMBL/GenBank/DDBJ databases">
        <title>Genomic Encyclopedia of Type Strains, Phase IV (KMG-IV): sequencing the most valuable type-strain genomes for metagenomic binning, comparative biology and taxonomic classification.</title>
        <authorList>
            <person name="Goeker M."/>
        </authorList>
    </citation>
    <scope>NUCLEOTIDE SEQUENCE [LARGE SCALE GENOMIC DNA]</scope>
    <source>
        <strain evidence="6 7">DSM 17196</strain>
    </source>
</reference>
<evidence type="ECO:0000256" key="3">
    <source>
        <dbReference type="ARBA" id="ARBA00023163"/>
    </source>
</evidence>
<evidence type="ECO:0000313" key="7">
    <source>
        <dbReference type="Proteomes" id="UP000292262"/>
    </source>
</evidence>
<keyword evidence="4" id="KW-0472">Membrane</keyword>
<keyword evidence="3" id="KW-0804">Transcription</keyword>
<dbReference type="EMBL" id="SGXE01000001">
    <property type="protein sequence ID" value="RZS99155.1"/>
    <property type="molecule type" value="Genomic_DNA"/>
</dbReference>
<dbReference type="GO" id="GO:0003700">
    <property type="term" value="F:DNA-binding transcription factor activity"/>
    <property type="evidence" value="ECO:0007669"/>
    <property type="project" value="InterPro"/>
</dbReference>